<accession>A0A183IS16</accession>
<reference evidence="2 3" key="2">
    <citation type="submission" date="2018-11" db="EMBL/GenBank/DDBJ databases">
        <authorList>
            <consortium name="Pathogen Informatics"/>
        </authorList>
    </citation>
    <scope>NUCLEOTIDE SEQUENCE [LARGE SCALE GENOMIC DNA]</scope>
</reference>
<dbReference type="WBParaSite" id="SBAD_0000666001-mRNA-1">
    <property type="protein sequence ID" value="SBAD_0000666001-mRNA-1"/>
    <property type="gene ID" value="SBAD_0000666001"/>
</dbReference>
<evidence type="ECO:0000313" key="3">
    <source>
        <dbReference type="Proteomes" id="UP000270296"/>
    </source>
</evidence>
<reference evidence="4" key="1">
    <citation type="submission" date="2016-06" db="UniProtKB">
        <authorList>
            <consortium name="WormBaseParasite"/>
        </authorList>
    </citation>
    <scope>IDENTIFICATION</scope>
</reference>
<proteinExistence type="predicted"/>
<keyword evidence="3" id="KW-1185">Reference proteome</keyword>
<dbReference type="EMBL" id="UZAM01009733">
    <property type="protein sequence ID" value="VDP09966.1"/>
    <property type="molecule type" value="Genomic_DNA"/>
</dbReference>
<dbReference type="Proteomes" id="UP000270296">
    <property type="component" value="Unassembled WGS sequence"/>
</dbReference>
<dbReference type="AlphaFoldDB" id="A0A183IS16"/>
<gene>
    <name evidence="2" type="ORF">SBAD_LOCUS6413</name>
</gene>
<evidence type="ECO:0000313" key="2">
    <source>
        <dbReference type="EMBL" id="VDP09966.1"/>
    </source>
</evidence>
<sequence length="69" mass="8225">MIFHLCGSSFFSYFLLLAVFDSSDFQVASSWLRYLPAGLRLLGRHRQLVVVLRRSQLQRKRKKNLRRKL</sequence>
<evidence type="ECO:0000256" key="1">
    <source>
        <dbReference type="SAM" id="SignalP"/>
    </source>
</evidence>
<name>A0A183IS16_9BILA</name>
<organism evidence="4">
    <name type="scientific">Soboliphyme baturini</name>
    <dbReference type="NCBI Taxonomy" id="241478"/>
    <lineage>
        <taxon>Eukaryota</taxon>
        <taxon>Metazoa</taxon>
        <taxon>Ecdysozoa</taxon>
        <taxon>Nematoda</taxon>
        <taxon>Enoplea</taxon>
        <taxon>Dorylaimia</taxon>
        <taxon>Dioctophymatida</taxon>
        <taxon>Dioctophymatoidea</taxon>
        <taxon>Soboliphymatidae</taxon>
        <taxon>Soboliphyme</taxon>
    </lineage>
</organism>
<feature type="signal peptide" evidence="1">
    <location>
        <begin position="1"/>
        <end position="30"/>
    </location>
</feature>
<keyword evidence="1" id="KW-0732">Signal</keyword>
<protein>
    <submittedName>
        <fullName evidence="4">Secreted protein</fullName>
    </submittedName>
</protein>
<evidence type="ECO:0000313" key="4">
    <source>
        <dbReference type="WBParaSite" id="SBAD_0000666001-mRNA-1"/>
    </source>
</evidence>
<feature type="chain" id="PRO_5043140226" evidence="1">
    <location>
        <begin position="31"/>
        <end position="69"/>
    </location>
</feature>